<dbReference type="AlphaFoldDB" id="W7ML03"/>
<dbReference type="VEuPathDB" id="FungiDB:FVEG_16852"/>
<dbReference type="KEGG" id="fvr:FVEG_16852"/>
<dbReference type="EMBL" id="CM000588">
    <property type="protein sequence ID" value="EWG51776.1"/>
    <property type="molecule type" value="Genomic_DNA"/>
</dbReference>
<feature type="region of interest" description="Disordered" evidence="1">
    <location>
        <begin position="17"/>
        <end position="113"/>
    </location>
</feature>
<name>W7ML03_GIBM7</name>
<feature type="compositionally biased region" description="Low complexity" evidence="1">
    <location>
        <begin position="49"/>
        <end position="58"/>
    </location>
</feature>
<evidence type="ECO:0000313" key="3">
    <source>
        <dbReference type="Proteomes" id="UP000009096"/>
    </source>
</evidence>
<gene>
    <name evidence="2" type="ORF">FVEG_16852</name>
</gene>
<evidence type="ECO:0000256" key="1">
    <source>
        <dbReference type="SAM" id="MobiDB-lite"/>
    </source>
</evidence>
<keyword evidence="3" id="KW-1185">Reference proteome</keyword>
<organism evidence="2 3">
    <name type="scientific">Gibberella moniliformis (strain M3125 / FGSC 7600)</name>
    <name type="common">Maize ear and stalk rot fungus</name>
    <name type="synonym">Fusarium verticillioides</name>
    <dbReference type="NCBI Taxonomy" id="334819"/>
    <lineage>
        <taxon>Eukaryota</taxon>
        <taxon>Fungi</taxon>
        <taxon>Dikarya</taxon>
        <taxon>Ascomycota</taxon>
        <taxon>Pezizomycotina</taxon>
        <taxon>Sordariomycetes</taxon>
        <taxon>Hypocreomycetidae</taxon>
        <taxon>Hypocreales</taxon>
        <taxon>Nectriaceae</taxon>
        <taxon>Fusarium</taxon>
        <taxon>Fusarium fujikuroi species complex</taxon>
    </lineage>
</organism>
<dbReference type="EMBL" id="DS022256">
    <property type="protein sequence ID" value="EWG51776.1"/>
    <property type="molecule type" value="Genomic_DNA"/>
</dbReference>
<feature type="compositionally biased region" description="Low complexity" evidence="1">
    <location>
        <begin position="100"/>
        <end position="113"/>
    </location>
</feature>
<proteinExistence type="predicted"/>
<evidence type="ECO:0000313" key="2">
    <source>
        <dbReference type="EMBL" id="EWG51776.1"/>
    </source>
</evidence>
<reference evidence="2 3" key="1">
    <citation type="journal article" date="2010" name="Nature">
        <title>Comparative genomics reveals mobile pathogenicity chromosomes in Fusarium.</title>
        <authorList>
            <person name="Ma L.J."/>
            <person name="van der Does H.C."/>
            <person name="Borkovich K.A."/>
            <person name="Coleman J.J."/>
            <person name="Daboussi M.J."/>
            <person name="Di Pietro A."/>
            <person name="Dufresne M."/>
            <person name="Freitag M."/>
            <person name="Grabherr M."/>
            <person name="Henrissat B."/>
            <person name="Houterman P.M."/>
            <person name="Kang S."/>
            <person name="Shim W.B."/>
            <person name="Woloshuk C."/>
            <person name="Xie X."/>
            <person name="Xu J.R."/>
            <person name="Antoniw J."/>
            <person name="Baker S.E."/>
            <person name="Bluhm B.H."/>
            <person name="Breakspear A."/>
            <person name="Brown D.W."/>
            <person name="Butchko R.A."/>
            <person name="Chapman S."/>
            <person name="Coulson R."/>
            <person name="Coutinho P.M."/>
            <person name="Danchin E.G."/>
            <person name="Diener A."/>
            <person name="Gale L.R."/>
            <person name="Gardiner D.M."/>
            <person name="Goff S."/>
            <person name="Hammond-Kosack K.E."/>
            <person name="Hilburn K."/>
            <person name="Hua-Van A."/>
            <person name="Jonkers W."/>
            <person name="Kazan K."/>
            <person name="Kodira C.D."/>
            <person name="Koehrsen M."/>
            <person name="Kumar L."/>
            <person name="Lee Y.H."/>
            <person name="Li L."/>
            <person name="Manners J.M."/>
            <person name="Miranda-Saavedra D."/>
            <person name="Mukherjee M."/>
            <person name="Park G."/>
            <person name="Park J."/>
            <person name="Park S.Y."/>
            <person name="Proctor R.H."/>
            <person name="Regev A."/>
            <person name="Ruiz-Roldan M.C."/>
            <person name="Sain D."/>
            <person name="Sakthikumar S."/>
            <person name="Sykes S."/>
            <person name="Schwartz D.C."/>
            <person name="Turgeon B.G."/>
            <person name="Wapinski I."/>
            <person name="Yoder O."/>
            <person name="Young S."/>
            <person name="Zeng Q."/>
            <person name="Zhou S."/>
            <person name="Galagan J."/>
            <person name="Cuomo C.A."/>
            <person name="Kistler H.C."/>
            <person name="Rep M."/>
        </authorList>
    </citation>
    <scope>NUCLEOTIDE SEQUENCE [LARGE SCALE GENOMIC DNA]</scope>
    <source>
        <strain evidence="3">M3125 / FGSC 7600</strain>
    </source>
</reference>
<dbReference type="RefSeq" id="XP_018757967.1">
    <property type="nucleotide sequence ID" value="XM_018906091.1"/>
</dbReference>
<accession>W7ML03</accession>
<dbReference type="OrthoDB" id="4161186at2759"/>
<dbReference type="Proteomes" id="UP000009096">
    <property type="component" value="Chromosome 11"/>
</dbReference>
<dbReference type="GeneID" id="30073728"/>
<feature type="compositionally biased region" description="Basic and acidic residues" evidence="1">
    <location>
        <begin position="33"/>
        <end position="48"/>
    </location>
</feature>
<sequence length="199" mass="21979">MTQDRVIAWIANLPKVSPHKLVQDIDTPASAAGKHERNNPEQAQERSRLSSSPILSIETDGSETLTRKRQQLHARADREQTTWGQHETSNEHLNAPPSRPSAGASSSTRSISPLKSQFMELRLDKGGLETKALTVDDLEALLNPEAASLLRTMRRIGNCKDVLPQDVGEQILQSHGITQDDLDDWDLAFKESDAFAHSG</sequence>
<protein>
    <submittedName>
        <fullName evidence="2">Uncharacterized protein</fullName>
    </submittedName>
</protein>